<evidence type="ECO:0000259" key="11">
    <source>
        <dbReference type="PROSITE" id="PS51192"/>
    </source>
</evidence>
<dbReference type="SUPFAM" id="SSF52540">
    <property type="entry name" value="P-loop containing nucleoside triphosphate hydrolases"/>
    <property type="match status" value="1"/>
</dbReference>
<feature type="domain" description="Helicase ATP-binding" evidence="11">
    <location>
        <begin position="34"/>
        <end position="203"/>
    </location>
</feature>
<evidence type="ECO:0000256" key="5">
    <source>
        <dbReference type="ARBA" id="ARBA00022801"/>
    </source>
</evidence>
<dbReference type="RefSeq" id="XP_014563696.1">
    <property type="nucleotide sequence ID" value="XM_014708210.1"/>
</dbReference>
<sequence>MDGTMHSLNMNVKLKEDVKECGFDVMTEVQRACIPEMLKGKDVIVQAPTGTGKTMAFLTPILDYVYTSVTDNAEVVAVVIVPTRELSLQIKAVADMFKCSCECFIGGIDIEDDYAKMQKCIHIAVGTPGRLFEIIIKYPKQFAKVRYIILDEADKLLGYGFEEKLMQIMKMLPRSRTAGLFSATINESVDKLSLVLLRNPVKIKVGSGAMPVCLEYVVIKPVDKILALMEIATKRRCIVFFATCSQVDFFSSLFVEFGVAHVSKIHGKMAQEERSKVYEQFVACEGMLFCTDVAARGIDFKEVELVVHFDVPKDYNNIVHRSGRTARNGSKGESVLFVMPNEKAYIEFLKLKGICVAECSKAIDPSVIYEDIKAKITSELLDAGVKAFVSYIRSYKEHIVSYILDYKGLDYNSLVDLFFLEKVPGMAELKYVKFDKFEKPDKKALKDSRDVKKTKLNRKRSRKQNK</sequence>
<keyword evidence="3" id="KW-0698">rRNA processing</keyword>
<dbReference type="CDD" id="cd18787">
    <property type="entry name" value="SF2_C_DEAD"/>
    <property type="match status" value="1"/>
</dbReference>
<protein>
    <recommendedName>
        <fullName evidence="10">ATP-dependent RNA helicase</fullName>
        <ecNumber evidence="10">3.6.4.13</ecNumber>
    </recommendedName>
</protein>
<dbReference type="HOGENOM" id="CLU_003041_1_3_1"/>
<evidence type="ECO:0000256" key="6">
    <source>
        <dbReference type="ARBA" id="ARBA00022806"/>
    </source>
</evidence>
<dbReference type="PROSITE" id="PS00039">
    <property type="entry name" value="DEAD_ATP_HELICASE"/>
    <property type="match status" value="1"/>
</dbReference>
<dbReference type="GO" id="GO:0005524">
    <property type="term" value="F:ATP binding"/>
    <property type="evidence" value="ECO:0007669"/>
    <property type="project" value="UniProtKB-UniRule"/>
</dbReference>
<evidence type="ECO:0000256" key="1">
    <source>
        <dbReference type="ARBA" id="ARBA00004604"/>
    </source>
</evidence>
<reference evidence="13 14" key="1">
    <citation type="journal article" date="2014" name="MBio">
        <title>The Ordospora colligata genome; evolution of extreme reduction in microsporidia and host-to-parasite horizontal gene transfer.</title>
        <authorList>
            <person name="Pombert J.-F."/>
            <person name="Haag K.L."/>
            <person name="Beidas S."/>
            <person name="Ebert D."/>
            <person name="Keeling P.J."/>
        </authorList>
    </citation>
    <scope>NUCLEOTIDE SEQUENCE [LARGE SCALE GENOMIC DNA]</scope>
    <source>
        <strain evidence="13 14">OC4</strain>
    </source>
</reference>
<evidence type="ECO:0000313" key="13">
    <source>
        <dbReference type="EMBL" id="KHN69654.1"/>
    </source>
</evidence>
<dbReference type="Pfam" id="PF00271">
    <property type="entry name" value="Helicase_C"/>
    <property type="match status" value="1"/>
</dbReference>
<dbReference type="SMART" id="SM01178">
    <property type="entry name" value="DUF4217"/>
    <property type="match status" value="1"/>
</dbReference>
<proteinExistence type="inferred from homology"/>
<dbReference type="EMBL" id="JOKQ01000005">
    <property type="protein sequence ID" value="KHN69654.1"/>
    <property type="molecule type" value="Genomic_DNA"/>
</dbReference>
<dbReference type="InterPro" id="IPR014001">
    <property type="entry name" value="Helicase_ATP-bd"/>
</dbReference>
<dbReference type="VEuPathDB" id="MicrosporidiaDB:M896_050610"/>
<accession>A0A0B2UK94</accession>
<evidence type="ECO:0000256" key="2">
    <source>
        <dbReference type="ARBA" id="ARBA00022517"/>
    </source>
</evidence>
<evidence type="ECO:0000313" key="14">
    <source>
        <dbReference type="Proteomes" id="UP000031056"/>
    </source>
</evidence>
<dbReference type="InterPro" id="IPR025313">
    <property type="entry name" value="SPB4-like_CTE"/>
</dbReference>
<dbReference type="GO" id="GO:0000470">
    <property type="term" value="P:maturation of LSU-rRNA"/>
    <property type="evidence" value="ECO:0007669"/>
    <property type="project" value="EnsemblFungi"/>
</dbReference>
<evidence type="ECO:0000259" key="12">
    <source>
        <dbReference type="PROSITE" id="PS51194"/>
    </source>
</evidence>
<evidence type="ECO:0000256" key="7">
    <source>
        <dbReference type="ARBA" id="ARBA00022840"/>
    </source>
</evidence>
<dbReference type="InParanoid" id="A0A0B2UK94"/>
<evidence type="ECO:0000256" key="10">
    <source>
        <dbReference type="RuleBase" id="RU365068"/>
    </source>
</evidence>
<keyword evidence="8 10" id="KW-0694">RNA-binding</keyword>
<dbReference type="InterPro" id="IPR000629">
    <property type="entry name" value="RNA-helicase_DEAD-box_CS"/>
</dbReference>
<dbReference type="GO" id="GO:0003723">
    <property type="term" value="F:RNA binding"/>
    <property type="evidence" value="ECO:0007669"/>
    <property type="project" value="UniProtKB-UniRule"/>
</dbReference>
<dbReference type="PANTHER" id="PTHR24031">
    <property type="entry name" value="RNA HELICASE"/>
    <property type="match status" value="1"/>
</dbReference>
<name>A0A0B2UK94_9MICR</name>
<keyword evidence="2" id="KW-0690">Ribosome biogenesis</keyword>
<dbReference type="GO" id="GO:0030686">
    <property type="term" value="C:90S preribosome"/>
    <property type="evidence" value="ECO:0007669"/>
    <property type="project" value="EnsemblFungi"/>
</dbReference>
<feature type="domain" description="Helicase C-terminal" evidence="12">
    <location>
        <begin position="224"/>
        <end position="380"/>
    </location>
</feature>
<keyword evidence="14" id="KW-1185">Reference proteome</keyword>
<dbReference type="GO" id="GO:0005654">
    <property type="term" value="C:nucleoplasm"/>
    <property type="evidence" value="ECO:0007669"/>
    <property type="project" value="EnsemblFungi"/>
</dbReference>
<dbReference type="GO" id="GO:1902626">
    <property type="term" value="P:assembly of large subunit precursor of preribosome"/>
    <property type="evidence" value="ECO:0007669"/>
    <property type="project" value="EnsemblFungi"/>
</dbReference>
<dbReference type="OrthoDB" id="7396459at2759"/>
<dbReference type="Pfam" id="PF13959">
    <property type="entry name" value="CTE_SPB4"/>
    <property type="match status" value="1"/>
</dbReference>
<comment type="domain">
    <text evidence="10">The Q motif is unique to and characteristic of the DEAD box family of RNA helicases and controls ATP binding and hydrolysis.</text>
</comment>
<evidence type="ECO:0000256" key="9">
    <source>
        <dbReference type="RuleBase" id="RU000492"/>
    </source>
</evidence>
<keyword evidence="6 9" id="KW-0347">Helicase</keyword>
<evidence type="ECO:0000256" key="4">
    <source>
        <dbReference type="ARBA" id="ARBA00022741"/>
    </source>
</evidence>
<dbReference type="FunCoup" id="A0A0B2UK94">
    <property type="interactions" value="367"/>
</dbReference>
<dbReference type="InterPro" id="IPR001650">
    <property type="entry name" value="Helicase_C-like"/>
</dbReference>
<dbReference type="InterPro" id="IPR011545">
    <property type="entry name" value="DEAD/DEAH_box_helicase_dom"/>
</dbReference>
<dbReference type="EC" id="3.6.4.13" evidence="10"/>
<dbReference type="InterPro" id="IPR027417">
    <property type="entry name" value="P-loop_NTPase"/>
</dbReference>
<dbReference type="STRING" id="1354746.A0A0B2UK94"/>
<comment type="similarity">
    <text evidence="9">Belongs to the DEAD box helicase family.</text>
</comment>
<dbReference type="SMART" id="SM00490">
    <property type="entry name" value="HELICc"/>
    <property type="match status" value="1"/>
</dbReference>
<evidence type="ECO:0000256" key="8">
    <source>
        <dbReference type="ARBA" id="ARBA00022884"/>
    </source>
</evidence>
<dbReference type="PROSITE" id="PS51194">
    <property type="entry name" value="HELICASE_CTER"/>
    <property type="match status" value="1"/>
</dbReference>
<dbReference type="GO" id="GO:0003724">
    <property type="term" value="F:RNA helicase activity"/>
    <property type="evidence" value="ECO:0007669"/>
    <property type="project" value="UniProtKB-EC"/>
</dbReference>
<organism evidence="13 14">
    <name type="scientific">Ordospora colligata OC4</name>
    <dbReference type="NCBI Taxonomy" id="1354746"/>
    <lineage>
        <taxon>Eukaryota</taxon>
        <taxon>Fungi</taxon>
        <taxon>Fungi incertae sedis</taxon>
        <taxon>Microsporidia</taxon>
        <taxon>Ordosporidae</taxon>
        <taxon>Ordospora</taxon>
    </lineage>
</organism>
<evidence type="ECO:0000256" key="3">
    <source>
        <dbReference type="ARBA" id="ARBA00022552"/>
    </source>
</evidence>
<comment type="subcellular location">
    <subcellularLocation>
        <location evidence="1">Nucleus</location>
        <location evidence="1">Nucleolus</location>
    </subcellularLocation>
</comment>
<dbReference type="Proteomes" id="UP000031056">
    <property type="component" value="Unassembled WGS sequence"/>
</dbReference>
<dbReference type="GeneID" id="26261714"/>
<dbReference type="Gene3D" id="3.40.50.300">
    <property type="entry name" value="P-loop containing nucleotide triphosphate hydrolases"/>
    <property type="match status" value="2"/>
</dbReference>
<comment type="caution">
    <text evidence="13">The sequence shown here is derived from an EMBL/GenBank/DDBJ whole genome shotgun (WGS) entry which is preliminary data.</text>
</comment>
<dbReference type="GO" id="GO:0005730">
    <property type="term" value="C:nucleolus"/>
    <property type="evidence" value="ECO:0007669"/>
    <property type="project" value="UniProtKB-SubCell"/>
</dbReference>
<keyword evidence="7 9" id="KW-0067">ATP-binding</keyword>
<comment type="catalytic activity">
    <reaction evidence="10">
        <text>ATP + H2O = ADP + phosphate + H(+)</text>
        <dbReference type="Rhea" id="RHEA:13065"/>
        <dbReference type="ChEBI" id="CHEBI:15377"/>
        <dbReference type="ChEBI" id="CHEBI:15378"/>
        <dbReference type="ChEBI" id="CHEBI:30616"/>
        <dbReference type="ChEBI" id="CHEBI:43474"/>
        <dbReference type="ChEBI" id="CHEBI:456216"/>
        <dbReference type="EC" id="3.6.4.13"/>
    </reaction>
</comment>
<comment type="function">
    <text evidence="10">RNA helicase.</text>
</comment>
<dbReference type="GO" id="GO:0016887">
    <property type="term" value="F:ATP hydrolysis activity"/>
    <property type="evidence" value="ECO:0007669"/>
    <property type="project" value="RHEA"/>
</dbReference>
<dbReference type="Pfam" id="PF00270">
    <property type="entry name" value="DEAD"/>
    <property type="match status" value="1"/>
</dbReference>
<dbReference type="SMART" id="SM00487">
    <property type="entry name" value="DEXDc"/>
    <property type="match status" value="1"/>
</dbReference>
<dbReference type="GO" id="GO:0030687">
    <property type="term" value="C:preribosome, large subunit precursor"/>
    <property type="evidence" value="ECO:0007669"/>
    <property type="project" value="EnsemblFungi"/>
</dbReference>
<keyword evidence="5 9" id="KW-0378">Hydrolase</keyword>
<dbReference type="AlphaFoldDB" id="A0A0B2UK94"/>
<keyword evidence="4 9" id="KW-0547">Nucleotide-binding</keyword>
<gene>
    <name evidence="13" type="ORF">M896_050610</name>
</gene>
<dbReference type="PROSITE" id="PS51192">
    <property type="entry name" value="HELICASE_ATP_BIND_1"/>
    <property type="match status" value="1"/>
</dbReference>